<evidence type="ECO:0000313" key="13">
    <source>
        <dbReference type="EMBL" id="NHO67099.1"/>
    </source>
</evidence>
<evidence type="ECO:0000256" key="2">
    <source>
        <dbReference type="ARBA" id="ARBA00022475"/>
    </source>
</evidence>
<keyword evidence="5 11" id="KW-0732">Signal</keyword>
<dbReference type="PIRSF" id="PIRSF000018">
    <property type="entry name" value="Mb_ADH_cyt_c"/>
    <property type="match status" value="1"/>
</dbReference>
<sequence length="413" mass="44794">MKQIIRQSLQRVSMSALLCVATGPVLADSSADQIAAGQYIAIAANCASCHTADARAPFAGGVAFETAFGTIYSPNITPDPKTGIGSWSATQFRDALKQGLRADGEHLYPVFPYTSYSQMSDTDIDALYAYLMSIQPVSATNSENHLAFPFNQRWLMALWKLMFFKTDPLAAPEDQSEAWQRGRYLVTALGHCGECHSPRNALGATLADHALTGGSYLDQIPGGQTRPWFAVNLTSADDGLGQWSNEELQQYLQYGLNRYATSFGPMNKVIMNSTSQLSEPDLTAMVTYLKSLPAKPADKQPPATNQVSLARGRSLYAVHCATCHLPTGKGDPDTGPALIDNPVVLGADPSSLINVILYGAEIPSTALPIQRTPMDPYEHKLDDEQVADIATYIRNTWGNTGKQVSVDDVLKQR</sequence>
<accession>A0A9E5T3L4</accession>
<keyword evidence="2" id="KW-1003">Cell membrane</keyword>
<feature type="domain" description="Cytochrome c" evidence="12">
    <location>
        <begin position="177"/>
        <end position="293"/>
    </location>
</feature>
<evidence type="ECO:0000256" key="10">
    <source>
        <dbReference type="PIRSR" id="PIRSR000018-51"/>
    </source>
</evidence>
<dbReference type="AlphaFoldDB" id="A0A9E5T3L4"/>
<gene>
    <name evidence="13" type="ORF">G8770_16245</name>
</gene>
<dbReference type="EMBL" id="JAAONZ010000014">
    <property type="protein sequence ID" value="NHO67099.1"/>
    <property type="molecule type" value="Genomic_DNA"/>
</dbReference>
<feature type="chain" id="PRO_5039462036" evidence="11">
    <location>
        <begin position="28"/>
        <end position="413"/>
    </location>
</feature>
<feature type="binding site" description="axial binding residue" evidence="10">
    <location>
        <position position="50"/>
    </location>
    <ligand>
        <name>heme c</name>
        <dbReference type="ChEBI" id="CHEBI:61717"/>
        <label>1</label>
    </ligand>
    <ligandPart>
        <name>Fe</name>
        <dbReference type="ChEBI" id="CHEBI:18248"/>
    </ligandPart>
</feature>
<feature type="binding site" description="axial binding residue" evidence="10">
    <location>
        <position position="324"/>
    </location>
    <ligand>
        <name>heme c</name>
        <dbReference type="ChEBI" id="CHEBI:61717"/>
        <label>3</label>
    </ligand>
    <ligandPart>
        <name>Fe</name>
        <dbReference type="ChEBI" id="CHEBI:18248"/>
    </ligandPart>
</feature>
<dbReference type="PANTHER" id="PTHR35008:SF8">
    <property type="entry name" value="ALCOHOL DEHYDROGENASE CYTOCHROME C SUBUNIT"/>
    <property type="match status" value="1"/>
</dbReference>
<evidence type="ECO:0000256" key="7">
    <source>
        <dbReference type="ARBA" id="ARBA00023004"/>
    </source>
</evidence>
<dbReference type="GO" id="GO:0005506">
    <property type="term" value="F:iron ion binding"/>
    <property type="evidence" value="ECO:0007669"/>
    <property type="project" value="InterPro"/>
</dbReference>
<dbReference type="GO" id="GO:0009055">
    <property type="term" value="F:electron transfer activity"/>
    <property type="evidence" value="ECO:0007669"/>
    <property type="project" value="InterPro"/>
</dbReference>
<dbReference type="GO" id="GO:0020037">
    <property type="term" value="F:heme binding"/>
    <property type="evidence" value="ECO:0007669"/>
    <property type="project" value="InterPro"/>
</dbReference>
<keyword evidence="3 9" id="KW-0349">Heme</keyword>
<dbReference type="GO" id="GO:0005886">
    <property type="term" value="C:plasma membrane"/>
    <property type="evidence" value="ECO:0007669"/>
    <property type="project" value="UniProtKB-SubCell"/>
</dbReference>
<protein>
    <submittedName>
        <fullName evidence="13">C-type cytochrome</fullName>
    </submittedName>
</protein>
<keyword evidence="8" id="KW-0472">Membrane</keyword>
<evidence type="ECO:0000313" key="14">
    <source>
        <dbReference type="Proteomes" id="UP000787472"/>
    </source>
</evidence>
<evidence type="ECO:0000256" key="8">
    <source>
        <dbReference type="ARBA" id="ARBA00023136"/>
    </source>
</evidence>
<evidence type="ECO:0000256" key="5">
    <source>
        <dbReference type="ARBA" id="ARBA00022729"/>
    </source>
</evidence>
<evidence type="ECO:0000256" key="9">
    <source>
        <dbReference type="PIRSR" id="PIRSR000018-50"/>
    </source>
</evidence>
<dbReference type="InterPro" id="IPR036909">
    <property type="entry name" value="Cyt_c-like_dom_sf"/>
</dbReference>
<evidence type="ECO:0000256" key="11">
    <source>
        <dbReference type="SAM" id="SignalP"/>
    </source>
</evidence>
<organism evidence="13 14">
    <name type="scientific">Pseudomaricurvus hydrocarbonicus</name>
    <dbReference type="NCBI Taxonomy" id="1470433"/>
    <lineage>
        <taxon>Bacteria</taxon>
        <taxon>Pseudomonadati</taxon>
        <taxon>Pseudomonadota</taxon>
        <taxon>Gammaproteobacteria</taxon>
        <taxon>Cellvibrionales</taxon>
        <taxon>Cellvibrionaceae</taxon>
        <taxon>Pseudomaricurvus</taxon>
    </lineage>
</organism>
<dbReference type="InterPro" id="IPR009056">
    <property type="entry name" value="Cyt_c-like_dom"/>
</dbReference>
<dbReference type="InterPro" id="IPR014353">
    <property type="entry name" value="Membr-bd_ADH_cyt_c"/>
</dbReference>
<feature type="binding site" description="covalent" evidence="9">
    <location>
        <position position="320"/>
    </location>
    <ligand>
        <name>heme c</name>
        <dbReference type="ChEBI" id="CHEBI:61717"/>
        <label>3</label>
    </ligand>
</feature>
<feature type="binding site" description="axial binding residue" evidence="10">
    <location>
        <position position="196"/>
    </location>
    <ligand>
        <name>heme c</name>
        <dbReference type="ChEBI" id="CHEBI:61717"/>
        <label>2</label>
    </ligand>
    <ligandPart>
        <name>Fe</name>
        <dbReference type="ChEBI" id="CHEBI:18248"/>
    </ligandPart>
</feature>
<reference evidence="13" key="1">
    <citation type="submission" date="2020-03" db="EMBL/GenBank/DDBJ databases">
        <authorList>
            <person name="Guo F."/>
        </authorList>
    </citation>
    <scope>NUCLEOTIDE SEQUENCE</scope>
    <source>
        <strain evidence="13">JCM 30134</strain>
    </source>
</reference>
<evidence type="ECO:0000256" key="4">
    <source>
        <dbReference type="ARBA" id="ARBA00022723"/>
    </source>
</evidence>
<dbReference type="Pfam" id="PF00034">
    <property type="entry name" value="Cytochrom_C"/>
    <property type="match status" value="2"/>
</dbReference>
<dbReference type="GO" id="GO:0016614">
    <property type="term" value="F:oxidoreductase activity, acting on CH-OH group of donors"/>
    <property type="evidence" value="ECO:0007669"/>
    <property type="project" value="InterPro"/>
</dbReference>
<name>A0A9E5T3L4_9GAMM</name>
<comment type="caution">
    <text evidence="13">The sequence shown here is derived from an EMBL/GenBank/DDBJ whole genome shotgun (WGS) entry which is preliminary data.</text>
</comment>
<dbReference type="PROSITE" id="PS51007">
    <property type="entry name" value="CYTC"/>
    <property type="match status" value="3"/>
</dbReference>
<feature type="binding site" description="covalent" evidence="9">
    <location>
        <position position="49"/>
    </location>
    <ligand>
        <name>heme c</name>
        <dbReference type="ChEBI" id="CHEBI:61717"/>
        <label>1</label>
    </ligand>
</feature>
<keyword evidence="6" id="KW-0677">Repeat</keyword>
<feature type="domain" description="Cytochrome c" evidence="12">
    <location>
        <begin position="307"/>
        <end position="397"/>
    </location>
</feature>
<feature type="binding site" description="covalent" evidence="9">
    <location>
        <position position="192"/>
    </location>
    <ligand>
        <name>heme c</name>
        <dbReference type="ChEBI" id="CHEBI:61717"/>
        <label>2</label>
    </ligand>
</feature>
<dbReference type="InterPro" id="IPR051459">
    <property type="entry name" value="Cytochrome_c-type_DH"/>
</dbReference>
<evidence type="ECO:0000256" key="6">
    <source>
        <dbReference type="ARBA" id="ARBA00022737"/>
    </source>
</evidence>
<proteinExistence type="predicted"/>
<dbReference type="Proteomes" id="UP000787472">
    <property type="component" value="Unassembled WGS sequence"/>
</dbReference>
<feature type="domain" description="Cytochrome c" evidence="12">
    <location>
        <begin position="32"/>
        <end position="135"/>
    </location>
</feature>
<dbReference type="SUPFAM" id="SSF46626">
    <property type="entry name" value="Cytochrome c"/>
    <property type="match status" value="3"/>
</dbReference>
<evidence type="ECO:0000256" key="3">
    <source>
        <dbReference type="ARBA" id="ARBA00022617"/>
    </source>
</evidence>
<dbReference type="PANTHER" id="PTHR35008">
    <property type="entry name" value="BLL4482 PROTEIN-RELATED"/>
    <property type="match status" value="1"/>
</dbReference>
<comment type="cofactor">
    <cofactor evidence="9">
        <name>heme c</name>
        <dbReference type="ChEBI" id="CHEBI:61717"/>
    </cofactor>
    <text evidence="9">Binds 3 heme c groups covalently per subunit.</text>
</comment>
<comment type="subcellular location">
    <subcellularLocation>
        <location evidence="1">Cell membrane</location>
    </subcellularLocation>
</comment>
<feature type="signal peptide" evidence="11">
    <location>
        <begin position="1"/>
        <end position="27"/>
    </location>
</feature>
<evidence type="ECO:0000259" key="12">
    <source>
        <dbReference type="PROSITE" id="PS51007"/>
    </source>
</evidence>
<dbReference type="RefSeq" id="WP_167189154.1">
    <property type="nucleotide sequence ID" value="NZ_JAAONZ010000014.1"/>
</dbReference>
<evidence type="ECO:0000256" key="1">
    <source>
        <dbReference type="ARBA" id="ARBA00004236"/>
    </source>
</evidence>
<keyword evidence="4 10" id="KW-0479">Metal-binding</keyword>
<dbReference type="Gene3D" id="1.10.760.10">
    <property type="entry name" value="Cytochrome c-like domain"/>
    <property type="match status" value="3"/>
</dbReference>
<keyword evidence="7 10" id="KW-0408">Iron</keyword>
<feature type="binding site" description="covalent" evidence="9">
    <location>
        <position position="46"/>
    </location>
    <ligand>
        <name>heme c</name>
        <dbReference type="ChEBI" id="CHEBI:61717"/>
        <label>1</label>
    </ligand>
</feature>
<keyword evidence="14" id="KW-1185">Reference proteome</keyword>
<feature type="binding site" description="covalent" evidence="9">
    <location>
        <position position="195"/>
    </location>
    <ligand>
        <name>heme c</name>
        <dbReference type="ChEBI" id="CHEBI:61717"/>
        <label>2</label>
    </ligand>
</feature>
<feature type="binding site" description="covalent" evidence="9">
    <location>
        <position position="323"/>
    </location>
    <ligand>
        <name>heme c</name>
        <dbReference type="ChEBI" id="CHEBI:61717"/>
        <label>3</label>
    </ligand>
</feature>